<dbReference type="Gene3D" id="1.10.10.60">
    <property type="entry name" value="Homeodomain-like"/>
    <property type="match status" value="1"/>
</dbReference>
<evidence type="ECO:0000259" key="6">
    <source>
        <dbReference type="PROSITE" id="PS50045"/>
    </source>
</evidence>
<dbReference type="InterPro" id="IPR025944">
    <property type="entry name" value="Sigma_54_int_dom_CS"/>
</dbReference>
<feature type="domain" description="Sigma-54 factor interaction" evidence="6">
    <location>
        <begin position="171"/>
        <end position="401"/>
    </location>
</feature>
<keyword evidence="8" id="KW-1185">Reference proteome</keyword>
<keyword evidence="3" id="KW-0805">Transcription regulation</keyword>
<dbReference type="SUPFAM" id="SSF52540">
    <property type="entry name" value="P-loop containing nucleoside triphosphate hydrolases"/>
    <property type="match status" value="1"/>
</dbReference>
<dbReference type="PROSITE" id="PS50045">
    <property type="entry name" value="SIGMA54_INTERACT_4"/>
    <property type="match status" value="1"/>
</dbReference>
<gene>
    <name evidence="7" type="ORF">ACFSCZ_16530</name>
</gene>
<evidence type="ECO:0000313" key="7">
    <source>
        <dbReference type="EMBL" id="MFD1708324.1"/>
    </source>
</evidence>
<dbReference type="CDD" id="cd00009">
    <property type="entry name" value="AAA"/>
    <property type="match status" value="1"/>
</dbReference>
<keyword evidence="5" id="KW-0804">Transcription</keyword>
<dbReference type="InterPro" id="IPR009057">
    <property type="entry name" value="Homeodomain-like_sf"/>
</dbReference>
<evidence type="ECO:0000256" key="4">
    <source>
        <dbReference type="ARBA" id="ARBA00023125"/>
    </source>
</evidence>
<sequence>MARISYIQEFIDACVNDIAEMLGQDVTILDENGIRISGTGYFNDLIGKPVPEGSFFKKILQTGKPGLVYDMKKSDSQCISCKFRTQCRELATIGFPILKRNKPVGVIGVVSFSAKQKKRMIDDHEKLIRFLSHLSTLLENKLILLELTKHAECEMKENIPHQPDKILFSSIIGYHSSLKDVVHKAQRVANSISTVLIRGESGTGKKVLAKAIHNESKRSKFPFVAVNCAAIPENLLESELFGYESGAFTGAKRGGNIGKFELAHKGTIFLDEIGDMSPLLQAKLLRVLQERTINRVGGNRSISIDCRVIAATNRNLEEMMKEGTFREDLYYRINVIPLTLKPLKERREDIGNFIELFIRKFCNELNKRPMRVDPELKNWLIQYNWPGNIRQLENAIEYMVNMAETEVIGFSDIPDYLLNQEDPMNNQRGFSLEERIFEYEKNILQRYFLNEEYRNNKVLIASELQISLATLYRKLEKYKLVTK</sequence>
<dbReference type="Gene3D" id="3.30.450.40">
    <property type="match status" value="1"/>
</dbReference>
<dbReference type="Gene3D" id="1.10.8.60">
    <property type="match status" value="1"/>
</dbReference>
<dbReference type="InterPro" id="IPR003593">
    <property type="entry name" value="AAA+_ATPase"/>
</dbReference>
<organism evidence="7 8">
    <name type="scientific">Siminovitchia sediminis</name>
    <dbReference type="NCBI Taxonomy" id="1274353"/>
    <lineage>
        <taxon>Bacteria</taxon>
        <taxon>Bacillati</taxon>
        <taxon>Bacillota</taxon>
        <taxon>Bacilli</taxon>
        <taxon>Bacillales</taxon>
        <taxon>Bacillaceae</taxon>
        <taxon>Siminovitchia</taxon>
    </lineage>
</organism>
<reference evidence="8" key="1">
    <citation type="journal article" date="2019" name="Int. J. Syst. Evol. Microbiol.">
        <title>The Global Catalogue of Microorganisms (GCM) 10K type strain sequencing project: providing services to taxonomists for standard genome sequencing and annotation.</title>
        <authorList>
            <consortium name="The Broad Institute Genomics Platform"/>
            <consortium name="The Broad Institute Genome Sequencing Center for Infectious Disease"/>
            <person name="Wu L."/>
            <person name="Ma J."/>
        </authorList>
    </citation>
    <scope>NUCLEOTIDE SEQUENCE [LARGE SCALE GENOMIC DNA]</scope>
    <source>
        <strain evidence="8">CGMCC 1.12295</strain>
    </source>
</reference>
<dbReference type="InterPro" id="IPR025943">
    <property type="entry name" value="Sigma_54_int_dom_ATP-bd_2"/>
</dbReference>
<dbReference type="InterPro" id="IPR058031">
    <property type="entry name" value="AAA_lid_NorR"/>
</dbReference>
<dbReference type="RefSeq" id="WP_380775484.1">
    <property type="nucleotide sequence ID" value="NZ_JBHUEO010000068.1"/>
</dbReference>
<dbReference type="InterPro" id="IPR029016">
    <property type="entry name" value="GAF-like_dom_sf"/>
</dbReference>
<keyword evidence="1" id="KW-0547">Nucleotide-binding</keyword>
<dbReference type="PROSITE" id="PS00675">
    <property type="entry name" value="SIGMA54_INTERACT_1"/>
    <property type="match status" value="1"/>
</dbReference>
<keyword evidence="4" id="KW-0238">DNA-binding</keyword>
<dbReference type="SUPFAM" id="SSF46689">
    <property type="entry name" value="Homeodomain-like"/>
    <property type="match status" value="1"/>
</dbReference>
<keyword evidence="2" id="KW-0067">ATP-binding</keyword>
<comment type="caution">
    <text evidence="7">The sequence shown here is derived from an EMBL/GenBank/DDBJ whole genome shotgun (WGS) entry which is preliminary data.</text>
</comment>
<dbReference type="PANTHER" id="PTHR32071">
    <property type="entry name" value="TRANSCRIPTIONAL REGULATORY PROTEIN"/>
    <property type="match status" value="1"/>
</dbReference>
<dbReference type="PANTHER" id="PTHR32071:SF57">
    <property type="entry name" value="C4-DICARBOXYLATE TRANSPORT TRANSCRIPTIONAL REGULATORY PROTEIN DCTD"/>
    <property type="match status" value="1"/>
</dbReference>
<dbReference type="SUPFAM" id="SSF55781">
    <property type="entry name" value="GAF domain-like"/>
    <property type="match status" value="1"/>
</dbReference>
<evidence type="ECO:0000256" key="2">
    <source>
        <dbReference type="ARBA" id="ARBA00022840"/>
    </source>
</evidence>
<dbReference type="InterPro" id="IPR025662">
    <property type="entry name" value="Sigma_54_int_dom_ATP-bd_1"/>
</dbReference>
<dbReference type="Pfam" id="PF25601">
    <property type="entry name" value="AAA_lid_14"/>
    <property type="match status" value="1"/>
</dbReference>
<dbReference type="PROSITE" id="PS00676">
    <property type="entry name" value="SIGMA54_INTERACT_2"/>
    <property type="match status" value="1"/>
</dbReference>
<protein>
    <submittedName>
        <fullName evidence="7">Sigma-54 interaction domain-containing protein</fullName>
    </submittedName>
</protein>
<accession>A0ABW4KLU7</accession>
<name>A0ABW4KLU7_9BACI</name>
<evidence type="ECO:0000256" key="3">
    <source>
        <dbReference type="ARBA" id="ARBA00023015"/>
    </source>
</evidence>
<dbReference type="Gene3D" id="3.40.50.300">
    <property type="entry name" value="P-loop containing nucleotide triphosphate hydrolases"/>
    <property type="match status" value="1"/>
</dbReference>
<dbReference type="Pfam" id="PF00158">
    <property type="entry name" value="Sigma54_activat"/>
    <property type="match status" value="1"/>
</dbReference>
<dbReference type="PROSITE" id="PS00688">
    <property type="entry name" value="SIGMA54_INTERACT_3"/>
    <property type="match status" value="1"/>
</dbReference>
<evidence type="ECO:0000256" key="5">
    <source>
        <dbReference type="ARBA" id="ARBA00023163"/>
    </source>
</evidence>
<evidence type="ECO:0000313" key="8">
    <source>
        <dbReference type="Proteomes" id="UP001597301"/>
    </source>
</evidence>
<dbReference type="Proteomes" id="UP001597301">
    <property type="component" value="Unassembled WGS sequence"/>
</dbReference>
<dbReference type="InterPro" id="IPR002078">
    <property type="entry name" value="Sigma_54_int"/>
</dbReference>
<dbReference type="EMBL" id="JBHUEO010000068">
    <property type="protein sequence ID" value="MFD1708324.1"/>
    <property type="molecule type" value="Genomic_DNA"/>
</dbReference>
<dbReference type="InterPro" id="IPR027417">
    <property type="entry name" value="P-loop_NTPase"/>
</dbReference>
<proteinExistence type="predicted"/>
<dbReference type="SMART" id="SM00382">
    <property type="entry name" value="AAA"/>
    <property type="match status" value="1"/>
</dbReference>
<evidence type="ECO:0000256" key="1">
    <source>
        <dbReference type="ARBA" id="ARBA00022741"/>
    </source>
</evidence>